<comment type="caution">
    <text evidence="2">The sequence shown here is derived from an EMBL/GenBank/DDBJ whole genome shotgun (WGS) entry which is preliminary data.</text>
</comment>
<dbReference type="GO" id="GO:0016787">
    <property type="term" value="F:hydrolase activity"/>
    <property type="evidence" value="ECO:0007669"/>
    <property type="project" value="UniProtKB-KW"/>
</dbReference>
<accession>A0AAE3G6L7</accession>
<reference evidence="2" key="1">
    <citation type="submission" date="2022-03" db="EMBL/GenBank/DDBJ databases">
        <title>Genomic Encyclopedia of Type Strains, Phase III (KMG-III): the genomes of soil and plant-associated and newly described type strains.</title>
        <authorList>
            <person name="Whitman W."/>
        </authorList>
    </citation>
    <scope>NUCLEOTIDE SEQUENCE</scope>
    <source>
        <strain evidence="2">ANL 6-2</strain>
    </source>
</reference>
<dbReference type="RefSeq" id="WP_253478616.1">
    <property type="nucleotide sequence ID" value="NZ_JALJXV010000005.1"/>
</dbReference>
<dbReference type="SUPFAM" id="SSF54427">
    <property type="entry name" value="NTF2-like"/>
    <property type="match status" value="1"/>
</dbReference>
<evidence type="ECO:0000313" key="3">
    <source>
        <dbReference type="Proteomes" id="UP001205843"/>
    </source>
</evidence>
<keyword evidence="3" id="KW-1185">Reference proteome</keyword>
<organism evidence="2 3">
    <name type="scientific">Natronocella acetinitrilica</name>
    <dbReference type="NCBI Taxonomy" id="414046"/>
    <lineage>
        <taxon>Bacteria</taxon>
        <taxon>Pseudomonadati</taxon>
        <taxon>Pseudomonadota</taxon>
        <taxon>Gammaproteobacteria</taxon>
        <taxon>Chromatiales</taxon>
        <taxon>Ectothiorhodospiraceae</taxon>
        <taxon>Natronocella</taxon>
    </lineage>
</organism>
<dbReference type="Gene3D" id="3.10.450.50">
    <property type="match status" value="1"/>
</dbReference>
<name>A0AAE3G6L7_9GAMM</name>
<dbReference type="InterPro" id="IPR037401">
    <property type="entry name" value="SnoaL-like"/>
</dbReference>
<proteinExistence type="predicted"/>
<dbReference type="InterPro" id="IPR032710">
    <property type="entry name" value="NTF2-like_dom_sf"/>
</dbReference>
<dbReference type="Pfam" id="PF12680">
    <property type="entry name" value="SnoaL_2"/>
    <property type="match status" value="1"/>
</dbReference>
<keyword evidence="2" id="KW-0378">Hydrolase</keyword>
<sequence>MTTQPTEPLAIVEAYLKAIEDHAPERMRRLLADEGFHYHSPIVSFDDPDAFLSYTAFSSGIVQRINIRKVFVDGPEVCHFLDFRVQLSEKMSVDLVQWATVIDGRIQRLELLFDAHPYRIMFGKNPTD</sequence>
<protein>
    <submittedName>
        <fullName evidence="2">Limonene-1,2-epoxide hydrolase</fullName>
    </submittedName>
</protein>
<feature type="domain" description="SnoaL-like" evidence="1">
    <location>
        <begin position="12"/>
        <end position="108"/>
    </location>
</feature>
<dbReference type="Proteomes" id="UP001205843">
    <property type="component" value="Unassembled WGS sequence"/>
</dbReference>
<evidence type="ECO:0000259" key="1">
    <source>
        <dbReference type="Pfam" id="PF12680"/>
    </source>
</evidence>
<dbReference type="AlphaFoldDB" id="A0AAE3G6L7"/>
<gene>
    <name evidence="2" type="ORF">J2T57_002476</name>
</gene>
<evidence type="ECO:0000313" key="2">
    <source>
        <dbReference type="EMBL" id="MCP1675328.1"/>
    </source>
</evidence>
<dbReference type="EMBL" id="JALJXV010000005">
    <property type="protein sequence ID" value="MCP1675328.1"/>
    <property type="molecule type" value="Genomic_DNA"/>
</dbReference>